<dbReference type="Proteomes" id="UP000245206">
    <property type="component" value="Unassembled WGS sequence"/>
</dbReference>
<protein>
    <recommendedName>
        <fullName evidence="3">HNH endonuclease</fullName>
    </recommendedName>
</protein>
<accession>A0A2P2DJ29</accession>
<comment type="caution">
    <text evidence="1">The sequence shown here is derived from an EMBL/GenBank/DDBJ whole genome shotgun (WGS) entry which is preliminary data.</text>
</comment>
<evidence type="ECO:0000313" key="1">
    <source>
        <dbReference type="EMBL" id="GBF44581.1"/>
    </source>
</evidence>
<dbReference type="RefSeq" id="WP_108961551.1">
    <property type="nucleotide sequence ID" value="NZ_BFAZ01000015.1"/>
</dbReference>
<name>A0A2P2DJ29_9LEPT</name>
<dbReference type="AlphaFoldDB" id="A0A2P2DJ29"/>
<dbReference type="InterPro" id="IPR003615">
    <property type="entry name" value="HNH_nuc"/>
</dbReference>
<sequence length="88" mass="10537">MKEENDYKPKAHEIYELFNKQDYRCFVTGNKFTKKNVDIGHIIPMSKGGKHEFENLCLFDKAFTGLKRYYTVDEIKEILKEVFTHEQK</sequence>
<organism evidence="1 2">
    <name type="scientific">Leptospira ellinghausenii</name>
    <dbReference type="NCBI Taxonomy" id="1917822"/>
    <lineage>
        <taxon>Bacteria</taxon>
        <taxon>Pseudomonadati</taxon>
        <taxon>Spirochaetota</taxon>
        <taxon>Spirochaetia</taxon>
        <taxon>Leptospirales</taxon>
        <taxon>Leptospiraceae</taxon>
        <taxon>Leptospira</taxon>
    </lineage>
</organism>
<evidence type="ECO:0008006" key="3">
    <source>
        <dbReference type="Google" id="ProtNLM"/>
    </source>
</evidence>
<proteinExistence type="predicted"/>
<reference evidence="2" key="1">
    <citation type="journal article" date="2019" name="Microbiol. Immunol.">
        <title>Molecular and phenotypic characterization of Leptospira johnsonii sp. nov., Leptospira ellinghausenii sp. nov. and Leptospira ryugenii sp. nov. isolated from soil and water in Japan.</title>
        <authorList>
            <person name="Masuzawa T."/>
            <person name="Saito M."/>
            <person name="Nakao R."/>
            <person name="Nikaido Y."/>
            <person name="Matsumoto M."/>
            <person name="Ogawa M."/>
            <person name="Yokoyama M."/>
            <person name="Hidaka Y."/>
            <person name="Tomita J."/>
            <person name="Sakakibara K."/>
            <person name="Suzuki K."/>
            <person name="Yasuda S."/>
            <person name="Sato H."/>
            <person name="Yamaguchi M."/>
            <person name="Yoshida S.I."/>
            <person name="Koizumi N."/>
            <person name="Kawamura Y."/>
        </authorList>
    </citation>
    <scope>NUCLEOTIDE SEQUENCE [LARGE SCALE GENOMIC DNA]</scope>
    <source>
        <strain evidence="2">E18</strain>
    </source>
</reference>
<keyword evidence="2" id="KW-1185">Reference proteome</keyword>
<dbReference type="OrthoDB" id="336037at2"/>
<evidence type="ECO:0000313" key="2">
    <source>
        <dbReference type="Proteomes" id="UP000245206"/>
    </source>
</evidence>
<dbReference type="EMBL" id="BFAZ01000015">
    <property type="protein sequence ID" value="GBF44581.1"/>
    <property type="molecule type" value="Genomic_DNA"/>
</dbReference>
<gene>
    <name evidence="1" type="ORF">LPTSP2_38840</name>
</gene>
<dbReference type="CDD" id="cd00085">
    <property type="entry name" value="HNHc"/>
    <property type="match status" value="1"/>
</dbReference>
<dbReference type="Gene3D" id="1.10.30.50">
    <property type="match status" value="1"/>
</dbReference>